<dbReference type="InterPro" id="IPR023213">
    <property type="entry name" value="CAT-like_dom_sf"/>
</dbReference>
<evidence type="ECO:0000313" key="1">
    <source>
        <dbReference type="EMBL" id="KAF4461668.1"/>
    </source>
</evidence>
<gene>
    <name evidence="1" type="ORF">FALBO_11528</name>
</gene>
<comment type="caution">
    <text evidence="1">The sequence shown here is derived from an EMBL/GenBank/DDBJ whole genome shotgun (WGS) entry which is preliminary data.</text>
</comment>
<name>A0A8H4L5R0_9HYPO</name>
<dbReference type="Pfam" id="PF07247">
    <property type="entry name" value="AATase"/>
    <property type="match status" value="1"/>
</dbReference>
<evidence type="ECO:0008006" key="3">
    <source>
        <dbReference type="Google" id="ProtNLM"/>
    </source>
</evidence>
<protein>
    <recommendedName>
        <fullName evidence="3">Alcohol acetyltransferase</fullName>
    </recommendedName>
</protein>
<dbReference type="Gene3D" id="3.30.559.10">
    <property type="entry name" value="Chloramphenicol acetyltransferase-like domain"/>
    <property type="match status" value="1"/>
</dbReference>
<dbReference type="GO" id="GO:0008080">
    <property type="term" value="F:N-acetyltransferase activity"/>
    <property type="evidence" value="ECO:0007669"/>
    <property type="project" value="TreeGrafter"/>
</dbReference>
<proteinExistence type="predicted"/>
<reference evidence="1 2" key="1">
    <citation type="submission" date="2020-01" db="EMBL/GenBank/DDBJ databases">
        <title>Identification and distribution of gene clusters putatively required for synthesis of sphingolipid metabolism inhibitors in phylogenetically diverse species of the filamentous fungus Fusarium.</title>
        <authorList>
            <person name="Kim H.-S."/>
            <person name="Busman M."/>
            <person name="Brown D.W."/>
            <person name="Divon H."/>
            <person name="Uhlig S."/>
            <person name="Proctor R.H."/>
        </authorList>
    </citation>
    <scope>NUCLEOTIDE SEQUENCE [LARGE SCALE GENOMIC DNA]</scope>
    <source>
        <strain evidence="1 2">NRRL 20459</strain>
    </source>
</reference>
<dbReference type="AlphaFoldDB" id="A0A8H4L5R0"/>
<evidence type="ECO:0000313" key="2">
    <source>
        <dbReference type="Proteomes" id="UP000554235"/>
    </source>
</evidence>
<sequence length="539" mass="59798">MLSESLVNHQYPNLGAASRTWQLTNDSERIQSALHLVETYYGCTLSCCYVVPAALRTSQPTGESLKDFVENAFALAILKHPMFTVGRAQEDSKKPYWIRLDRIDLNNHIEWQTVTETQDYDKVLQDVLEDQVSHKFTNLETRPHWRSVILGLTNPDFIDIVFAWDHTAADGKSGKIFHESLLACLNTQLGAKEPGPVKDRSFEVPATAFTPAMQHLIKFPVSFDFVLSEAKKILNVSRPSKSPYTMTGWAPVQLKPYTTRISVIKIDKDALAPILEACRKHGTTLTGLGHALVLVSMASRLSEDKARAFVSGTPICMRRYYQEGPPGDSSLDLEKTAGNFVTPWEYNFDADTVAKVRQQVSHVKSGSETSSDLEATVWSYATALRQELGKKLKKGTKDDVLGLIKFVPDCRSFVKDQLKSRSTAWEISNLGVIDGDPSIDNERSNAGENWTIERSIFTQSACVSGPALTFSPIAVKNKELFMTCCWQPEVVDDNLAKGVSLDLESWLDTLGKTGSIPFEVSAEDLAVYPASTTTKNTAS</sequence>
<keyword evidence="2" id="KW-1185">Reference proteome</keyword>
<dbReference type="Gene3D" id="3.30.559.30">
    <property type="entry name" value="Nonribosomal peptide synthetase, condensation domain"/>
    <property type="match status" value="1"/>
</dbReference>
<dbReference type="Proteomes" id="UP000554235">
    <property type="component" value="Unassembled WGS sequence"/>
</dbReference>
<dbReference type="PANTHER" id="PTHR28037:SF1">
    <property type="entry name" value="ALCOHOL O-ACETYLTRANSFERASE 1-RELATED"/>
    <property type="match status" value="1"/>
</dbReference>
<dbReference type="InterPro" id="IPR010828">
    <property type="entry name" value="Atf2/Sli1-like"/>
</dbReference>
<dbReference type="PANTHER" id="PTHR28037">
    <property type="entry name" value="ALCOHOL O-ACETYLTRANSFERASE 1-RELATED"/>
    <property type="match status" value="1"/>
</dbReference>
<organism evidence="1 2">
    <name type="scientific">Fusarium albosuccineum</name>
    <dbReference type="NCBI Taxonomy" id="1237068"/>
    <lineage>
        <taxon>Eukaryota</taxon>
        <taxon>Fungi</taxon>
        <taxon>Dikarya</taxon>
        <taxon>Ascomycota</taxon>
        <taxon>Pezizomycotina</taxon>
        <taxon>Sordariomycetes</taxon>
        <taxon>Hypocreomycetidae</taxon>
        <taxon>Hypocreales</taxon>
        <taxon>Nectriaceae</taxon>
        <taxon>Fusarium</taxon>
        <taxon>Fusarium decemcellulare species complex</taxon>
    </lineage>
</organism>
<accession>A0A8H4L5R0</accession>
<dbReference type="InterPro" id="IPR052058">
    <property type="entry name" value="Alcohol_O-acetyltransferase"/>
</dbReference>
<dbReference type="OrthoDB" id="2150604at2759"/>
<dbReference type="EMBL" id="JAADYS010001671">
    <property type="protein sequence ID" value="KAF4461668.1"/>
    <property type="molecule type" value="Genomic_DNA"/>
</dbReference>
<dbReference type="SUPFAM" id="SSF52777">
    <property type="entry name" value="CoA-dependent acyltransferases"/>
    <property type="match status" value="2"/>
</dbReference>